<dbReference type="PANTHER" id="PTHR13349:SF2">
    <property type="entry name" value="TRANSLATION MACHINERY-ASSOCIATED PROTEIN 16"/>
    <property type="match status" value="1"/>
</dbReference>
<dbReference type="GO" id="GO:0005634">
    <property type="term" value="C:nucleus"/>
    <property type="evidence" value="ECO:0007669"/>
    <property type="project" value="TreeGrafter"/>
</dbReference>
<feature type="region of interest" description="Disordered" evidence="2">
    <location>
        <begin position="1"/>
        <end position="23"/>
    </location>
</feature>
<dbReference type="OrthoDB" id="270284at2759"/>
<dbReference type="AlphaFoldDB" id="A0A1B2J7F4"/>
<gene>
    <name evidence="3" type="primary">TMA16</name>
    <name evidence="3" type="ORF">ATY40_BA7501680</name>
</gene>
<keyword evidence="4" id="KW-1185">Reference proteome</keyword>
<protein>
    <submittedName>
        <fullName evidence="3">BA75_01680T0</fullName>
    </submittedName>
</protein>
<dbReference type="EMBL" id="CP014584">
    <property type="protein sequence ID" value="ANZ73828.1"/>
    <property type="molecule type" value="Genomic_DNA"/>
</dbReference>
<reference evidence="3 4" key="1">
    <citation type="submission" date="2016-02" db="EMBL/GenBank/DDBJ databases">
        <title>Comparative genomic and transcriptomic foundation for Pichia pastoris.</title>
        <authorList>
            <person name="Love K.R."/>
            <person name="Shah K.A."/>
            <person name="Whittaker C.A."/>
            <person name="Wu J."/>
            <person name="Bartlett M.C."/>
            <person name="Ma D."/>
            <person name="Leeson R.L."/>
            <person name="Priest M."/>
            <person name="Young S.K."/>
            <person name="Love J.C."/>
        </authorList>
    </citation>
    <scope>NUCLEOTIDE SEQUENCE [LARGE SCALE GENOMIC DNA]</scope>
    <source>
        <strain evidence="3 4">ATCC 28485</strain>
    </source>
</reference>
<organism evidence="3 4">
    <name type="scientific">Komagataella pastoris</name>
    <name type="common">Yeast</name>
    <name type="synonym">Pichia pastoris</name>
    <dbReference type="NCBI Taxonomy" id="4922"/>
    <lineage>
        <taxon>Eukaryota</taxon>
        <taxon>Fungi</taxon>
        <taxon>Dikarya</taxon>
        <taxon>Ascomycota</taxon>
        <taxon>Saccharomycotina</taxon>
        <taxon>Pichiomycetes</taxon>
        <taxon>Pichiales</taxon>
        <taxon>Pichiaceae</taxon>
        <taxon>Komagataella</taxon>
    </lineage>
</organism>
<evidence type="ECO:0000256" key="2">
    <source>
        <dbReference type="SAM" id="MobiDB-lite"/>
    </source>
</evidence>
<name>A0A1B2J7F4_PICPA</name>
<evidence type="ECO:0000256" key="1">
    <source>
        <dbReference type="ARBA" id="ARBA00034127"/>
    </source>
</evidence>
<proteinExistence type="inferred from homology"/>
<dbReference type="Proteomes" id="UP000094565">
    <property type="component" value="Chromosome 1"/>
</dbReference>
<evidence type="ECO:0000313" key="4">
    <source>
        <dbReference type="Proteomes" id="UP000094565"/>
    </source>
</evidence>
<feature type="compositionally biased region" description="Basic residues" evidence="2">
    <location>
        <begin position="1"/>
        <end position="11"/>
    </location>
</feature>
<dbReference type="Gene3D" id="1.20.1440.170">
    <property type="entry name" value="Translation machinery-associated protein 16-like"/>
    <property type="match status" value="1"/>
</dbReference>
<dbReference type="InterPro" id="IPR021346">
    <property type="entry name" value="Tma16"/>
</dbReference>
<dbReference type="PANTHER" id="PTHR13349">
    <property type="entry name" value="TRANSLATION MACHINERY-ASSOCIATED PROTEIN 16"/>
    <property type="match status" value="1"/>
</dbReference>
<dbReference type="InterPro" id="IPR038356">
    <property type="entry name" value="Tma16_sf"/>
</dbReference>
<evidence type="ECO:0000313" key="3">
    <source>
        <dbReference type="EMBL" id="ANZ73828.1"/>
    </source>
</evidence>
<accession>A0A1B2J7F4</accession>
<sequence length="168" mass="19258">MPIGKSLRKVTKNISKSKSAIHPKGRKFKQLTRASLREKKIAAKKELRSEQKQHDLLIVAFFQDSILETSRLDIKIFTIDDMKAFIETFIARDDQELQDLKDSRRPGRPASNKQMLLEARREQECGFYSAGWSVPDLTNEENVQRLRAWEGSFGGVTSLKFVSVSEKS</sequence>
<comment type="similarity">
    <text evidence="1">Belongs to the TMA16 family.</text>
</comment>
<dbReference type="Pfam" id="PF11176">
    <property type="entry name" value="Tma16"/>
    <property type="match status" value="1"/>
</dbReference>